<evidence type="ECO:0000256" key="5">
    <source>
        <dbReference type="SAM" id="MobiDB-lite"/>
    </source>
</evidence>
<feature type="region of interest" description="Disordered" evidence="5">
    <location>
        <begin position="115"/>
        <end position="161"/>
    </location>
</feature>
<keyword evidence="2" id="KW-0479">Metal-binding</keyword>
<evidence type="ECO:0000256" key="7">
    <source>
        <dbReference type="SAM" id="SignalP"/>
    </source>
</evidence>
<dbReference type="InterPro" id="IPR014755">
    <property type="entry name" value="Cu-Rt/internalin_Ig-like"/>
</dbReference>
<comment type="caution">
    <text evidence="9">The sequence shown here is derived from an EMBL/GenBank/DDBJ whole genome shotgun (WGS) entry which is preliminary data.</text>
</comment>
<accession>A0A7Y6M9E8</accession>
<dbReference type="InterPro" id="IPR032694">
    <property type="entry name" value="CopC/D"/>
</dbReference>
<dbReference type="Gene3D" id="2.60.40.1220">
    <property type="match status" value="1"/>
</dbReference>
<feature type="signal peptide" evidence="7">
    <location>
        <begin position="1"/>
        <end position="28"/>
    </location>
</feature>
<sequence>MKRTPIAAITAFLAALFLIGAAAGPALAHDSLKSSDPAKGSTVKTVEKVKLEFTARVRMPFVIVRGTDGVQHQAGSAETDGPVVRQALKETLPDGEYTIAYRVVSSDGHPIEGEIPFTVKGAPKPETRSPATETPAAQTSETAAAQPAATQSQAPAAPASSAPAAAATQQAGASSAGFPVWLVVVVGALVGIGVGFLISMRKKRP</sequence>
<keyword evidence="6" id="KW-0472">Membrane</keyword>
<dbReference type="GO" id="GO:0030313">
    <property type="term" value="C:cell envelope"/>
    <property type="evidence" value="ECO:0007669"/>
    <property type="project" value="UniProtKB-SubCell"/>
</dbReference>
<dbReference type="GO" id="GO:0005886">
    <property type="term" value="C:plasma membrane"/>
    <property type="evidence" value="ECO:0007669"/>
    <property type="project" value="TreeGrafter"/>
</dbReference>
<evidence type="ECO:0000256" key="2">
    <source>
        <dbReference type="ARBA" id="ARBA00022723"/>
    </source>
</evidence>
<organism evidence="9 10">
    <name type="scientific">Nonomuraea rhodomycinica</name>
    <dbReference type="NCBI Taxonomy" id="1712872"/>
    <lineage>
        <taxon>Bacteria</taxon>
        <taxon>Bacillati</taxon>
        <taxon>Actinomycetota</taxon>
        <taxon>Actinomycetes</taxon>
        <taxon>Streptosporangiales</taxon>
        <taxon>Streptosporangiaceae</taxon>
        <taxon>Nonomuraea</taxon>
    </lineage>
</organism>
<dbReference type="PANTHER" id="PTHR34820:SF4">
    <property type="entry name" value="INNER MEMBRANE PROTEIN YEBZ"/>
    <property type="match status" value="1"/>
</dbReference>
<dbReference type="Pfam" id="PF04234">
    <property type="entry name" value="CopC"/>
    <property type="match status" value="1"/>
</dbReference>
<dbReference type="SUPFAM" id="SSF81296">
    <property type="entry name" value="E set domains"/>
    <property type="match status" value="1"/>
</dbReference>
<evidence type="ECO:0000256" key="6">
    <source>
        <dbReference type="SAM" id="Phobius"/>
    </source>
</evidence>
<feature type="compositionally biased region" description="Low complexity" evidence="5">
    <location>
        <begin position="130"/>
        <end position="161"/>
    </location>
</feature>
<keyword evidence="6" id="KW-1133">Transmembrane helix</keyword>
<comment type="subcellular location">
    <subcellularLocation>
        <location evidence="1">Cell envelope</location>
    </subcellularLocation>
</comment>
<gene>
    <name evidence="9" type="ORF">HT134_08275</name>
</gene>
<dbReference type="GO" id="GO:0042597">
    <property type="term" value="C:periplasmic space"/>
    <property type="evidence" value="ECO:0007669"/>
    <property type="project" value="InterPro"/>
</dbReference>
<dbReference type="RefSeq" id="WP_175599558.1">
    <property type="nucleotide sequence ID" value="NZ_JABWGO010000001.1"/>
</dbReference>
<feature type="domain" description="CopC" evidence="8">
    <location>
        <begin position="29"/>
        <end position="119"/>
    </location>
</feature>
<evidence type="ECO:0000256" key="1">
    <source>
        <dbReference type="ARBA" id="ARBA00004196"/>
    </source>
</evidence>
<evidence type="ECO:0000256" key="3">
    <source>
        <dbReference type="ARBA" id="ARBA00022729"/>
    </source>
</evidence>
<keyword evidence="3 7" id="KW-0732">Signal</keyword>
<dbReference type="AlphaFoldDB" id="A0A7Y6M9E8"/>
<proteinExistence type="predicted"/>
<evidence type="ECO:0000256" key="4">
    <source>
        <dbReference type="ARBA" id="ARBA00023008"/>
    </source>
</evidence>
<dbReference type="InterPro" id="IPR007348">
    <property type="entry name" value="CopC_dom"/>
</dbReference>
<evidence type="ECO:0000313" key="10">
    <source>
        <dbReference type="Proteomes" id="UP000546126"/>
    </source>
</evidence>
<feature type="chain" id="PRO_5030838866" evidence="7">
    <location>
        <begin position="29"/>
        <end position="205"/>
    </location>
</feature>
<keyword evidence="4" id="KW-0186">Copper</keyword>
<name>A0A7Y6M9E8_9ACTN</name>
<dbReference type="GO" id="GO:0046688">
    <property type="term" value="P:response to copper ion"/>
    <property type="evidence" value="ECO:0007669"/>
    <property type="project" value="InterPro"/>
</dbReference>
<dbReference type="PANTHER" id="PTHR34820">
    <property type="entry name" value="INNER MEMBRANE PROTEIN YEBZ"/>
    <property type="match status" value="1"/>
</dbReference>
<reference evidence="9 10" key="1">
    <citation type="submission" date="2020-06" db="EMBL/GenBank/DDBJ databases">
        <authorList>
            <person name="Chanama M."/>
        </authorList>
    </citation>
    <scope>NUCLEOTIDE SEQUENCE [LARGE SCALE GENOMIC DNA]</scope>
    <source>
        <strain evidence="9 10">TBRC6557</strain>
    </source>
</reference>
<dbReference type="Proteomes" id="UP000546126">
    <property type="component" value="Unassembled WGS sequence"/>
</dbReference>
<dbReference type="InterPro" id="IPR014756">
    <property type="entry name" value="Ig_E-set"/>
</dbReference>
<evidence type="ECO:0000259" key="8">
    <source>
        <dbReference type="Pfam" id="PF04234"/>
    </source>
</evidence>
<dbReference type="EMBL" id="JABWGO010000001">
    <property type="protein sequence ID" value="NUW40128.1"/>
    <property type="molecule type" value="Genomic_DNA"/>
</dbReference>
<keyword evidence="10" id="KW-1185">Reference proteome</keyword>
<evidence type="ECO:0000313" key="9">
    <source>
        <dbReference type="EMBL" id="NUW40128.1"/>
    </source>
</evidence>
<dbReference type="GO" id="GO:0006825">
    <property type="term" value="P:copper ion transport"/>
    <property type="evidence" value="ECO:0007669"/>
    <property type="project" value="InterPro"/>
</dbReference>
<keyword evidence="6" id="KW-0812">Transmembrane</keyword>
<feature type="transmembrane region" description="Helical" evidence="6">
    <location>
        <begin position="178"/>
        <end position="198"/>
    </location>
</feature>
<dbReference type="GO" id="GO:0005507">
    <property type="term" value="F:copper ion binding"/>
    <property type="evidence" value="ECO:0007669"/>
    <property type="project" value="InterPro"/>
</dbReference>
<protein>
    <submittedName>
        <fullName evidence="9">Copper resistance protein CopC</fullName>
    </submittedName>
</protein>